<dbReference type="EC" id="2.7.13.3" evidence="3"/>
<dbReference type="Pfam" id="PF00512">
    <property type="entry name" value="HisKA"/>
    <property type="match status" value="1"/>
</dbReference>
<feature type="transmembrane region" description="Helical" evidence="15">
    <location>
        <begin position="160"/>
        <end position="180"/>
    </location>
</feature>
<dbReference type="CDD" id="cd06225">
    <property type="entry name" value="HAMP"/>
    <property type="match status" value="1"/>
</dbReference>
<keyword evidence="5" id="KW-0997">Cell inner membrane</keyword>
<dbReference type="SMART" id="SM00388">
    <property type="entry name" value="HisKA"/>
    <property type="match status" value="1"/>
</dbReference>
<dbReference type="Gene3D" id="3.30.565.10">
    <property type="entry name" value="Histidine kinase-like ATPase, C-terminal domain"/>
    <property type="match status" value="1"/>
</dbReference>
<dbReference type="KEGG" id="tsv:DSM104635_01008"/>
<evidence type="ECO:0000256" key="5">
    <source>
        <dbReference type="ARBA" id="ARBA00022519"/>
    </source>
</evidence>
<keyword evidence="8 15" id="KW-0812">Transmembrane</keyword>
<gene>
    <name evidence="18" type="primary">envZ_2</name>
    <name evidence="18" type="ORF">DSM104635_01008</name>
</gene>
<dbReference type="GO" id="GO:0005886">
    <property type="term" value="C:plasma membrane"/>
    <property type="evidence" value="ECO:0007669"/>
    <property type="project" value="UniProtKB-SubCell"/>
</dbReference>
<keyword evidence="13" id="KW-0902">Two-component regulatory system</keyword>
<dbReference type="EMBL" id="CP047045">
    <property type="protein sequence ID" value="QGZ94192.1"/>
    <property type="molecule type" value="Genomic_DNA"/>
</dbReference>
<dbReference type="Gene3D" id="1.10.287.130">
    <property type="match status" value="1"/>
</dbReference>
<evidence type="ECO:0000259" key="17">
    <source>
        <dbReference type="PROSITE" id="PS50885"/>
    </source>
</evidence>
<evidence type="ECO:0000256" key="7">
    <source>
        <dbReference type="ARBA" id="ARBA00022679"/>
    </source>
</evidence>
<dbReference type="InterPro" id="IPR050980">
    <property type="entry name" value="2C_sensor_his_kinase"/>
</dbReference>
<evidence type="ECO:0000313" key="18">
    <source>
        <dbReference type="EMBL" id="QGZ94192.1"/>
    </source>
</evidence>
<evidence type="ECO:0000256" key="1">
    <source>
        <dbReference type="ARBA" id="ARBA00000085"/>
    </source>
</evidence>
<keyword evidence="9" id="KW-0547">Nucleotide-binding</keyword>
<sequence>MRLRDYLPRGLYWRTALIIIVPAALLQLIITLVFLDDHWRFQSKRMSQAVASDVTLLLQTYEANPTPATLAYVRRIASAPLRMSLSFDTAPLERERCGGRSRSLYIDRYLLEPLDAEFGRPIWYDPTCRDGLVYLRVPTTGGVFEFRTDFDRVQARSGPLFVMWIMAGTVFFCLVSILFVRGQVRPIEKLADAMEQFGRGDDSGTFRVRGAREVRSATRAFFNMRERVQRLMEQRAQLLAGVSHDLRTPVTRLKLQLALMPKSEEIDAAKRDLADMEETLEEYLAFAKGLGEEAPEMVDVGAMATEVVADSTRDGADIAIEQSGEVDAPARGRALKRCLVNLIDNAAAHGDKVRVMVKGEENAVTVSVDDNGPGIPEELYEEAFRPFSRLDATRSRNQKGVGLGLAIARDVARSHGGDIFLSPSPLGGLRAMLRLPRPA</sequence>
<dbReference type="SMART" id="SM00304">
    <property type="entry name" value="HAMP"/>
    <property type="match status" value="1"/>
</dbReference>
<evidence type="ECO:0000256" key="3">
    <source>
        <dbReference type="ARBA" id="ARBA00012438"/>
    </source>
</evidence>
<dbReference type="CDD" id="cd00082">
    <property type="entry name" value="HisKA"/>
    <property type="match status" value="1"/>
</dbReference>
<proteinExistence type="predicted"/>
<dbReference type="SUPFAM" id="SSF55874">
    <property type="entry name" value="ATPase domain of HSP90 chaperone/DNA topoisomerase II/histidine kinase"/>
    <property type="match status" value="1"/>
</dbReference>
<dbReference type="InterPro" id="IPR036097">
    <property type="entry name" value="HisK_dim/P_sf"/>
</dbReference>
<name>A0A6I6MRE4_9CAUL</name>
<dbReference type="CDD" id="cd00075">
    <property type="entry name" value="HATPase"/>
    <property type="match status" value="1"/>
</dbReference>
<dbReference type="SMART" id="SM00387">
    <property type="entry name" value="HATPase_c"/>
    <property type="match status" value="1"/>
</dbReference>
<keyword evidence="19" id="KW-1185">Reference proteome</keyword>
<evidence type="ECO:0000256" key="6">
    <source>
        <dbReference type="ARBA" id="ARBA00022553"/>
    </source>
</evidence>
<evidence type="ECO:0000256" key="8">
    <source>
        <dbReference type="ARBA" id="ARBA00022692"/>
    </source>
</evidence>
<reference evidence="19" key="1">
    <citation type="submission" date="2019-12" db="EMBL/GenBank/DDBJ databases">
        <title>Complete genome of Terracaulis silvestris 0127_4.</title>
        <authorList>
            <person name="Vieira S."/>
            <person name="Riedel T."/>
            <person name="Sproer C."/>
            <person name="Pascual J."/>
            <person name="Boedeker C."/>
            <person name="Overmann J."/>
        </authorList>
    </citation>
    <scope>NUCLEOTIDE SEQUENCE [LARGE SCALE GENOMIC DNA]</scope>
    <source>
        <strain evidence="19">0127_4</strain>
    </source>
</reference>
<keyword evidence="12 15" id="KW-1133">Transmembrane helix</keyword>
<feature type="domain" description="HAMP" evidence="17">
    <location>
        <begin position="181"/>
        <end position="233"/>
    </location>
</feature>
<feature type="domain" description="Histidine kinase" evidence="16">
    <location>
        <begin position="241"/>
        <end position="439"/>
    </location>
</feature>
<evidence type="ECO:0000256" key="4">
    <source>
        <dbReference type="ARBA" id="ARBA00022475"/>
    </source>
</evidence>
<keyword evidence="6" id="KW-0597">Phosphoprotein</keyword>
<keyword evidence="14 15" id="KW-0472">Membrane</keyword>
<protein>
    <recommendedName>
        <fullName evidence="3">histidine kinase</fullName>
        <ecNumber evidence="3">2.7.13.3</ecNumber>
    </recommendedName>
</protein>
<evidence type="ECO:0000256" key="9">
    <source>
        <dbReference type="ARBA" id="ARBA00022741"/>
    </source>
</evidence>
<organism evidence="18 19">
    <name type="scientific">Terricaulis silvestris</name>
    <dbReference type="NCBI Taxonomy" id="2686094"/>
    <lineage>
        <taxon>Bacteria</taxon>
        <taxon>Pseudomonadati</taxon>
        <taxon>Pseudomonadota</taxon>
        <taxon>Alphaproteobacteria</taxon>
        <taxon>Caulobacterales</taxon>
        <taxon>Caulobacteraceae</taxon>
        <taxon>Terricaulis</taxon>
    </lineage>
</organism>
<dbReference type="InterPro" id="IPR005467">
    <property type="entry name" value="His_kinase_dom"/>
</dbReference>
<accession>A0A6I6MRE4</accession>
<dbReference type="InterPro" id="IPR036890">
    <property type="entry name" value="HATPase_C_sf"/>
</dbReference>
<dbReference type="Proteomes" id="UP000431269">
    <property type="component" value="Chromosome"/>
</dbReference>
<dbReference type="Pfam" id="PF00672">
    <property type="entry name" value="HAMP"/>
    <property type="match status" value="1"/>
</dbReference>
<evidence type="ECO:0000256" key="12">
    <source>
        <dbReference type="ARBA" id="ARBA00022989"/>
    </source>
</evidence>
<dbReference type="SUPFAM" id="SSF47384">
    <property type="entry name" value="Homodimeric domain of signal transducing histidine kinase"/>
    <property type="match status" value="1"/>
</dbReference>
<comment type="catalytic activity">
    <reaction evidence="1">
        <text>ATP + protein L-histidine = ADP + protein N-phospho-L-histidine.</text>
        <dbReference type="EC" id="2.7.13.3"/>
    </reaction>
</comment>
<dbReference type="PRINTS" id="PR00344">
    <property type="entry name" value="BCTRLSENSOR"/>
</dbReference>
<feature type="transmembrane region" description="Helical" evidence="15">
    <location>
        <begin position="12"/>
        <end position="35"/>
    </location>
</feature>
<evidence type="ECO:0000313" key="19">
    <source>
        <dbReference type="Proteomes" id="UP000431269"/>
    </source>
</evidence>
<dbReference type="InterPro" id="IPR003660">
    <property type="entry name" value="HAMP_dom"/>
</dbReference>
<dbReference type="InterPro" id="IPR004358">
    <property type="entry name" value="Sig_transdc_His_kin-like_C"/>
</dbReference>
<keyword evidence="10" id="KW-0418">Kinase</keyword>
<dbReference type="AlphaFoldDB" id="A0A6I6MRE4"/>
<dbReference type="InterPro" id="IPR003594">
    <property type="entry name" value="HATPase_dom"/>
</dbReference>
<evidence type="ECO:0000256" key="14">
    <source>
        <dbReference type="ARBA" id="ARBA00023136"/>
    </source>
</evidence>
<comment type="subcellular location">
    <subcellularLocation>
        <location evidence="2">Cell inner membrane</location>
        <topology evidence="2">Multi-pass membrane protein</topology>
    </subcellularLocation>
</comment>
<dbReference type="PANTHER" id="PTHR44936:SF5">
    <property type="entry name" value="SENSOR HISTIDINE KINASE ENVZ"/>
    <property type="match status" value="1"/>
</dbReference>
<dbReference type="PANTHER" id="PTHR44936">
    <property type="entry name" value="SENSOR PROTEIN CREC"/>
    <property type="match status" value="1"/>
</dbReference>
<dbReference type="GO" id="GO:0005524">
    <property type="term" value="F:ATP binding"/>
    <property type="evidence" value="ECO:0007669"/>
    <property type="project" value="UniProtKB-KW"/>
</dbReference>
<dbReference type="GO" id="GO:0000155">
    <property type="term" value="F:phosphorelay sensor kinase activity"/>
    <property type="evidence" value="ECO:0007669"/>
    <property type="project" value="InterPro"/>
</dbReference>
<evidence type="ECO:0000256" key="11">
    <source>
        <dbReference type="ARBA" id="ARBA00022840"/>
    </source>
</evidence>
<evidence type="ECO:0000256" key="10">
    <source>
        <dbReference type="ARBA" id="ARBA00022777"/>
    </source>
</evidence>
<keyword evidence="4" id="KW-1003">Cell membrane</keyword>
<dbReference type="Pfam" id="PF02518">
    <property type="entry name" value="HATPase_c"/>
    <property type="match status" value="1"/>
</dbReference>
<dbReference type="PROSITE" id="PS50885">
    <property type="entry name" value="HAMP"/>
    <property type="match status" value="1"/>
</dbReference>
<evidence type="ECO:0000259" key="16">
    <source>
        <dbReference type="PROSITE" id="PS50109"/>
    </source>
</evidence>
<dbReference type="InterPro" id="IPR003661">
    <property type="entry name" value="HisK_dim/P_dom"/>
</dbReference>
<keyword evidence="7 18" id="KW-0808">Transferase</keyword>
<evidence type="ECO:0000256" key="2">
    <source>
        <dbReference type="ARBA" id="ARBA00004429"/>
    </source>
</evidence>
<keyword evidence="11" id="KW-0067">ATP-binding</keyword>
<evidence type="ECO:0000256" key="13">
    <source>
        <dbReference type="ARBA" id="ARBA00023012"/>
    </source>
</evidence>
<evidence type="ECO:0000256" key="15">
    <source>
        <dbReference type="SAM" id="Phobius"/>
    </source>
</evidence>
<dbReference type="RefSeq" id="WP_158765148.1">
    <property type="nucleotide sequence ID" value="NZ_CP047045.1"/>
</dbReference>
<dbReference type="PROSITE" id="PS50109">
    <property type="entry name" value="HIS_KIN"/>
    <property type="match status" value="1"/>
</dbReference>